<keyword evidence="7" id="KW-1185">Reference proteome</keyword>
<dbReference type="FunFam" id="3.10.290.10:FF:000003">
    <property type="entry name" value="Pseudouridine synthase"/>
    <property type="match status" value="1"/>
</dbReference>
<dbReference type="SMART" id="SM00363">
    <property type="entry name" value="S4"/>
    <property type="match status" value="1"/>
</dbReference>
<evidence type="ECO:0000259" key="5">
    <source>
        <dbReference type="SMART" id="SM00363"/>
    </source>
</evidence>
<dbReference type="Gene3D" id="3.10.290.10">
    <property type="entry name" value="RNA-binding S4 domain"/>
    <property type="match status" value="1"/>
</dbReference>
<feature type="domain" description="RNA-binding S4" evidence="5">
    <location>
        <begin position="1"/>
        <end position="59"/>
    </location>
</feature>
<protein>
    <recommendedName>
        <fullName evidence="4">Pseudouridine synthase</fullName>
        <ecNumber evidence="4">5.4.99.-</ecNumber>
    </recommendedName>
</protein>
<organism evidence="6 7">
    <name type="scientific">Eubacterium cellulosolvens (strain ATCC 43171 / JCM 9499 / 6)</name>
    <name type="common">Cillobacterium cellulosolvens</name>
    <dbReference type="NCBI Taxonomy" id="633697"/>
    <lineage>
        <taxon>Bacteria</taxon>
        <taxon>Bacillati</taxon>
        <taxon>Bacillota</taxon>
        <taxon>Clostridia</taxon>
        <taxon>Eubacteriales</taxon>
        <taxon>Eubacteriaceae</taxon>
        <taxon>Eubacterium</taxon>
    </lineage>
</organism>
<dbReference type="HOGENOM" id="CLU_024979_1_2_9"/>
<dbReference type="InterPro" id="IPR042092">
    <property type="entry name" value="PsdUridine_s_RsuA/RluB/E/F_cat"/>
</dbReference>
<dbReference type="InterPro" id="IPR000748">
    <property type="entry name" value="PsdUridine_synth_RsuA/RluB/E/F"/>
</dbReference>
<dbReference type="PROSITE" id="PS01149">
    <property type="entry name" value="PSI_RSU"/>
    <property type="match status" value="1"/>
</dbReference>
<evidence type="ECO:0000313" key="7">
    <source>
        <dbReference type="Proteomes" id="UP000005753"/>
    </source>
</evidence>
<dbReference type="SUPFAM" id="SSF55120">
    <property type="entry name" value="Pseudouridine synthase"/>
    <property type="match status" value="1"/>
</dbReference>
<dbReference type="EMBL" id="CM001487">
    <property type="protein sequence ID" value="EIM56417.1"/>
    <property type="molecule type" value="Genomic_DNA"/>
</dbReference>
<evidence type="ECO:0000256" key="1">
    <source>
        <dbReference type="ARBA" id="ARBA00008348"/>
    </source>
</evidence>
<dbReference type="InterPro" id="IPR050343">
    <property type="entry name" value="RsuA_PseudoU_synthase"/>
</dbReference>
<dbReference type="Gene3D" id="3.30.70.580">
    <property type="entry name" value="Pseudouridine synthase I, catalytic domain, N-terminal subdomain"/>
    <property type="match status" value="1"/>
</dbReference>
<dbReference type="InterPro" id="IPR018496">
    <property type="entry name" value="PsdUridine_synth_RsuA/RluB_CS"/>
</dbReference>
<dbReference type="GO" id="GO:0000455">
    <property type="term" value="P:enzyme-directed rRNA pseudouridine synthesis"/>
    <property type="evidence" value="ECO:0007669"/>
    <property type="project" value="UniProtKB-ARBA"/>
</dbReference>
<reference evidence="6 7" key="1">
    <citation type="submission" date="2010-08" db="EMBL/GenBank/DDBJ databases">
        <authorList>
            <consortium name="US DOE Joint Genome Institute (JGI-PGF)"/>
            <person name="Lucas S."/>
            <person name="Copeland A."/>
            <person name="Lapidus A."/>
            <person name="Cheng J.-F."/>
            <person name="Bruce D."/>
            <person name="Goodwin L."/>
            <person name="Pitluck S."/>
            <person name="Land M.L."/>
            <person name="Hauser L."/>
            <person name="Chang Y.-J."/>
            <person name="Anderson I.J."/>
            <person name="Johnson E."/>
            <person name="Mulhopadhyay B."/>
            <person name="Kyrpides N."/>
            <person name="Woyke T.J."/>
        </authorList>
    </citation>
    <scope>NUCLEOTIDE SEQUENCE [LARGE SCALE GENOMIC DNA]</scope>
    <source>
        <strain evidence="6 7">6</strain>
    </source>
</reference>
<accession>I5ARJ4</accession>
<dbReference type="Pfam" id="PF01479">
    <property type="entry name" value="S4"/>
    <property type="match status" value="1"/>
</dbReference>
<dbReference type="InterPro" id="IPR020094">
    <property type="entry name" value="TruA/RsuA/RluB/E/F_N"/>
</dbReference>
<evidence type="ECO:0000256" key="3">
    <source>
        <dbReference type="PROSITE-ProRule" id="PRU00182"/>
    </source>
</evidence>
<dbReference type="eggNOG" id="COG1187">
    <property type="taxonomic scope" value="Bacteria"/>
</dbReference>
<dbReference type="AlphaFoldDB" id="I5ARJ4"/>
<name>I5ARJ4_EUBC6</name>
<dbReference type="CDD" id="cd00165">
    <property type="entry name" value="S4"/>
    <property type="match status" value="1"/>
</dbReference>
<dbReference type="NCBIfam" id="TIGR00093">
    <property type="entry name" value="pseudouridine synthase"/>
    <property type="match status" value="1"/>
</dbReference>
<dbReference type="PANTHER" id="PTHR47683">
    <property type="entry name" value="PSEUDOURIDINE SYNTHASE FAMILY PROTEIN-RELATED"/>
    <property type="match status" value="1"/>
</dbReference>
<dbReference type="PANTHER" id="PTHR47683:SF2">
    <property type="entry name" value="RNA-BINDING S4 DOMAIN-CONTAINING PROTEIN"/>
    <property type="match status" value="1"/>
</dbReference>
<evidence type="ECO:0000256" key="2">
    <source>
        <dbReference type="ARBA" id="ARBA00023235"/>
    </source>
</evidence>
<dbReference type="InterPro" id="IPR006145">
    <property type="entry name" value="PsdUridine_synth_RsuA/RluA"/>
</dbReference>
<dbReference type="Proteomes" id="UP000005753">
    <property type="component" value="Chromosome"/>
</dbReference>
<comment type="similarity">
    <text evidence="1 4">Belongs to the pseudouridine synthase RsuA family.</text>
</comment>
<dbReference type="GO" id="GO:0120159">
    <property type="term" value="F:rRNA pseudouridine synthase activity"/>
    <property type="evidence" value="ECO:0007669"/>
    <property type="project" value="UniProtKB-ARBA"/>
</dbReference>
<dbReference type="PROSITE" id="PS50889">
    <property type="entry name" value="S4"/>
    <property type="match status" value="1"/>
</dbReference>
<dbReference type="EC" id="5.4.99.-" evidence="4"/>
<proteinExistence type="inferred from homology"/>
<dbReference type="InterPro" id="IPR036986">
    <property type="entry name" value="S4_RNA-bd_sf"/>
</dbReference>
<dbReference type="Pfam" id="PF00849">
    <property type="entry name" value="PseudoU_synth_2"/>
    <property type="match status" value="1"/>
</dbReference>
<evidence type="ECO:0000313" key="6">
    <source>
        <dbReference type="EMBL" id="EIM56417.1"/>
    </source>
</evidence>
<keyword evidence="3" id="KW-0694">RNA-binding</keyword>
<dbReference type="InterPro" id="IPR002942">
    <property type="entry name" value="S4_RNA-bd"/>
</dbReference>
<dbReference type="SUPFAM" id="SSF55174">
    <property type="entry name" value="Alpha-L RNA-binding motif"/>
    <property type="match status" value="1"/>
</dbReference>
<evidence type="ECO:0000256" key="4">
    <source>
        <dbReference type="RuleBase" id="RU003887"/>
    </source>
</evidence>
<dbReference type="STRING" id="633697.EubceDRAFT1_0576"/>
<reference evidence="6 7" key="2">
    <citation type="submission" date="2012-02" db="EMBL/GenBank/DDBJ databases">
        <title>Improved High-Quality Draft sequence of Eubacterium cellulosolvens 6.</title>
        <authorList>
            <consortium name="US DOE Joint Genome Institute"/>
            <person name="Lucas S."/>
            <person name="Han J."/>
            <person name="Lapidus A."/>
            <person name="Cheng J.-F."/>
            <person name="Goodwin L."/>
            <person name="Pitluck S."/>
            <person name="Peters L."/>
            <person name="Mikhailova N."/>
            <person name="Gu W."/>
            <person name="Detter J.C."/>
            <person name="Han C."/>
            <person name="Tapia R."/>
            <person name="Land M."/>
            <person name="Hauser L."/>
            <person name="Kyrpides N."/>
            <person name="Ivanova N."/>
            <person name="Pagani I."/>
            <person name="Johnson E."/>
            <person name="Mukhopadhyay B."/>
            <person name="Anderson I."/>
            <person name="Woyke T."/>
        </authorList>
    </citation>
    <scope>NUCLEOTIDE SEQUENCE [LARGE SCALE GENOMIC DNA]</scope>
    <source>
        <strain evidence="6 7">6</strain>
    </source>
</reference>
<dbReference type="OrthoDB" id="9807213at2"/>
<keyword evidence="2 4" id="KW-0413">Isomerase</keyword>
<dbReference type="InterPro" id="IPR020103">
    <property type="entry name" value="PsdUridine_synth_cat_dom_sf"/>
</dbReference>
<gene>
    <name evidence="6" type="ORF">EubceDRAFT1_0576</name>
</gene>
<dbReference type="Gene3D" id="3.30.70.1560">
    <property type="entry name" value="Alpha-L RNA-binding motif"/>
    <property type="match status" value="1"/>
</dbReference>
<sequence>MRINKYLSASGHCSRREADRLVEAGHVSINGKIAEPGSQADENSIVTVKGKRVTLEEKKIYLKMYKPVGIVCTAEKRERDNLIEYLNYPVRVTYAGRLDRNSEGLLILTNDGDLIQSMMAARNAHEKEYEVTVNKDLRKEDLDSMREGVYLRELEVRTRPCTIVQTGERTFRIILTQGLNRQIRRMCKEFSYGVKKLKRIRVVNITLDGLKYGQTRELSEQEVRDLKKNLGIEESKNDL</sequence>
<dbReference type="GO" id="GO:0003723">
    <property type="term" value="F:RNA binding"/>
    <property type="evidence" value="ECO:0007669"/>
    <property type="project" value="UniProtKB-KW"/>
</dbReference>